<sequence length="642" mass="71335">MESENDGSRGLRITTWNVNGIRNPFGYQPWREKRTFSAMFDILETDILVMQETKIQRKDLRDDMVLVSGWDVYFSLPKHKKGYSGVAIFTRNSVCAPIRAEEGITGVLTPPNSTTSFRDLPKDQQIGGYPTGAQLQDYFLDAATLDSEGRCVILEFPAFILIGVYCPANRDETRDDFRLGFLNALDTRVRNLVALGKSVFLTGDLNIIREEIDTANAGEQLKQQGITPEEYITTPARRLFNHLLLGGKVVGDRDEGRETQIMWDICRGFHLARKGMFTCWDQKTNARPGNFGSRIDYVLCSEDRQEWFQGSNIQEGLMGSDHCPVFATLKPKVEFNGVEVDIRDVMSKDMFKNGVRVREWSLKDLLPTSAKLIPEFDRRQSIRDMFTRKPTSSTTVAALPSSTSKTINGMEVLASKDPTPSLSKQADTLEIFTVRTISPTKPSISSPLNNSVKRSAGVLAPTPLSKRSKAENKTNKGSSGGKGSKGQSNLMGFFKPKTPPAVATPSSTSNSAAETPIASTSSADQEGLAGSDMENNSALKATKDITSEEEVKESFTPLEQTEVHDPIVAKESWSKLLTKRIAPRCEHNEPCISLITKKQGINRGRSFYMCSRPLGPSGQQEKNTEWRCGTFIWSSEWNGKES</sequence>
<dbReference type="GO" id="GO:0005634">
    <property type="term" value="C:nucleus"/>
    <property type="evidence" value="ECO:0007669"/>
    <property type="project" value="TreeGrafter"/>
</dbReference>
<dbReference type="InterPro" id="IPR010666">
    <property type="entry name" value="Znf_GRF"/>
</dbReference>
<organism evidence="16 17">
    <name type="scientific">Sclerotinia borealis (strain F-4128)</name>
    <dbReference type="NCBI Taxonomy" id="1432307"/>
    <lineage>
        <taxon>Eukaryota</taxon>
        <taxon>Fungi</taxon>
        <taxon>Dikarya</taxon>
        <taxon>Ascomycota</taxon>
        <taxon>Pezizomycotina</taxon>
        <taxon>Leotiomycetes</taxon>
        <taxon>Helotiales</taxon>
        <taxon>Sclerotiniaceae</taxon>
        <taxon>Sclerotinia</taxon>
    </lineage>
</organism>
<dbReference type="AlphaFoldDB" id="W9C6M2"/>
<evidence type="ECO:0000256" key="3">
    <source>
        <dbReference type="ARBA" id="ARBA00013541"/>
    </source>
</evidence>
<evidence type="ECO:0000256" key="1">
    <source>
        <dbReference type="ARBA" id="ARBA00001936"/>
    </source>
</evidence>
<keyword evidence="16" id="KW-0456">Lyase</keyword>
<comment type="similarity">
    <text evidence="2">Belongs to the DNA repair enzymes AP/ExoA family.</text>
</comment>
<dbReference type="Pfam" id="PF03372">
    <property type="entry name" value="Exo_endo_phos"/>
    <property type="match status" value="1"/>
</dbReference>
<dbReference type="CDD" id="cd09088">
    <property type="entry name" value="Ape2-like_AP-endo"/>
    <property type="match status" value="1"/>
</dbReference>
<proteinExistence type="inferred from homology"/>
<dbReference type="STRING" id="1432307.W9C6M2"/>
<feature type="binding site" evidence="11">
    <location>
        <position position="206"/>
    </location>
    <ligand>
        <name>Mg(2+)</name>
        <dbReference type="ChEBI" id="CHEBI:18420"/>
        <label>1</label>
    </ligand>
</feature>
<keyword evidence="17" id="KW-1185">Reference proteome</keyword>
<evidence type="ECO:0000256" key="13">
    <source>
        <dbReference type="PROSITE-ProRule" id="PRU01343"/>
    </source>
</evidence>
<feature type="active site" description="Proton donor/acceptor" evidence="10">
    <location>
        <position position="204"/>
    </location>
</feature>
<feature type="region of interest" description="Disordered" evidence="14">
    <location>
        <begin position="439"/>
        <end position="559"/>
    </location>
</feature>
<feature type="binding site" evidence="11">
    <location>
        <position position="204"/>
    </location>
    <ligand>
        <name>Mg(2+)</name>
        <dbReference type="ChEBI" id="CHEBI:18420"/>
        <label>1</label>
    </ligand>
</feature>
<evidence type="ECO:0000256" key="9">
    <source>
        <dbReference type="ARBA" id="ARBA00023242"/>
    </source>
</evidence>
<dbReference type="PROSITE" id="PS51435">
    <property type="entry name" value="AP_NUCLEASE_F1_4"/>
    <property type="match status" value="1"/>
</dbReference>
<evidence type="ECO:0000256" key="7">
    <source>
        <dbReference type="ARBA" id="ARBA00022833"/>
    </source>
</evidence>
<keyword evidence="5 13" id="KW-0863">Zinc-finger</keyword>
<evidence type="ECO:0000256" key="8">
    <source>
        <dbReference type="ARBA" id="ARBA00022842"/>
    </source>
</evidence>
<accession>W9C6M2</accession>
<dbReference type="Gene3D" id="3.60.10.10">
    <property type="entry name" value="Endonuclease/exonuclease/phosphatase"/>
    <property type="match status" value="1"/>
</dbReference>
<protein>
    <recommendedName>
        <fullName evidence="3">DNA-(apurinic or apyrimidinic site) endonuclease 2</fullName>
    </recommendedName>
</protein>
<evidence type="ECO:0000256" key="6">
    <source>
        <dbReference type="ARBA" id="ARBA00022801"/>
    </source>
</evidence>
<evidence type="ECO:0000256" key="14">
    <source>
        <dbReference type="SAM" id="MobiDB-lite"/>
    </source>
</evidence>
<dbReference type="GO" id="GO:0003906">
    <property type="term" value="F:DNA-(apurinic or apyrimidinic site) endonuclease activity"/>
    <property type="evidence" value="ECO:0007669"/>
    <property type="project" value="TreeGrafter"/>
</dbReference>
<feature type="binding site" evidence="11">
    <location>
        <position position="322"/>
    </location>
    <ligand>
        <name>Mg(2+)</name>
        <dbReference type="ChEBI" id="CHEBI:18420"/>
        <label>1</label>
    </ligand>
</feature>
<dbReference type="InterPro" id="IPR005135">
    <property type="entry name" value="Endo/exonuclease/phosphatase"/>
</dbReference>
<comment type="caution">
    <text evidence="16">The sequence shown here is derived from an EMBL/GenBank/DDBJ whole genome shotgun (WGS) entry which is preliminary data.</text>
</comment>
<dbReference type="PANTHER" id="PTHR22748">
    <property type="entry name" value="AP ENDONUCLEASE"/>
    <property type="match status" value="1"/>
</dbReference>
<evidence type="ECO:0000313" key="17">
    <source>
        <dbReference type="Proteomes" id="UP000019487"/>
    </source>
</evidence>
<evidence type="ECO:0000256" key="4">
    <source>
        <dbReference type="ARBA" id="ARBA00022723"/>
    </source>
</evidence>
<evidence type="ECO:0000256" key="11">
    <source>
        <dbReference type="PIRSR" id="PIRSR604808-2"/>
    </source>
</evidence>
<feature type="binding site" evidence="11">
    <location>
        <position position="321"/>
    </location>
    <ligand>
        <name>Mg(2+)</name>
        <dbReference type="ChEBI" id="CHEBI:18420"/>
        <label>1</label>
    </ligand>
</feature>
<evidence type="ECO:0000256" key="10">
    <source>
        <dbReference type="PIRSR" id="PIRSR604808-1"/>
    </source>
</evidence>
<dbReference type="PANTHER" id="PTHR22748:SF4">
    <property type="entry name" value="DNA-(APURINIC OR APYRIMIDINIC SITE) ENDONUCLEASE 2"/>
    <property type="match status" value="1"/>
</dbReference>
<dbReference type="SUPFAM" id="SSF56219">
    <property type="entry name" value="DNase I-like"/>
    <property type="match status" value="1"/>
</dbReference>
<feature type="binding site" evidence="11">
    <location>
        <position position="17"/>
    </location>
    <ligand>
        <name>Mg(2+)</name>
        <dbReference type="ChEBI" id="CHEBI:18420"/>
        <label>1</label>
    </ligand>
</feature>
<dbReference type="Proteomes" id="UP000019487">
    <property type="component" value="Unassembled WGS sequence"/>
</dbReference>
<feature type="site" description="Interaction with DNA substrate" evidence="12">
    <location>
        <position position="322"/>
    </location>
</feature>
<keyword evidence="11" id="KW-0464">Manganese</keyword>
<evidence type="ECO:0000256" key="5">
    <source>
        <dbReference type="ARBA" id="ARBA00022771"/>
    </source>
</evidence>
<evidence type="ECO:0000313" key="16">
    <source>
        <dbReference type="EMBL" id="ESZ90549.1"/>
    </source>
</evidence>
<feature type="active site" description="Proton acceptor" evidence="10">
    <location>
        <position position="322"/>
    </location>
</feature>
<keyword evidence="6" id="KW-0378">Hydrolase</keyword>
<dbReference type="InterPro" id="IPR004808">
    <property type="entry name" value="AP_endonuc_1"/>
</dbReference>
<dbReference type="PROSITE" id="PS00728">
    <property type="entry name" value="AP_NUCLEASE_F1_3"/>
    <property type="match status" value="1"/>
</dbReference>
<comment type="cofactor">
    <cofactor evidence="1">
        <name>Mn(2+)</name>
        <dbReference type="ChEBI" id="CHEBI:29035"/>
    </cofactor>
</comment>
<evidence type="ECO:0000256" key="2">
    <source>
        <dbReference type="ARBA" id="ARBA00007092"/>
    </source>
</evidence>
<dbReference type="HOGENOM" id="CLU_010374_2_0_1"/>
<reference evidence="16 17" key="1">
    <citation type="journal article" date="2014" name="Genome Announc.">
        <title>Draft genome sequence of Sclerotinia borealis, a psychrophilic plant pathogenic fungus.</title>
        <authorList>
            <person name="Mardanov A.V."/>
            <person name="Beletsky A.V."/>
            <person name="Kadnikov V.V."/>
            <person name="Ignatov A.N."/>
            <person name="Ravin N.V."/>
        </authorList>
    </citation>
    <scope>NUCLEOTIDE SEQUENCE [LARGE SCALE GENOMIC DNA]</scope>
    <source>
        <strain evidence="17">F-4157</strain>
    </source>
</reference>
<dbReference type="GO" id="GO:0006284">
    <property type="term" value="P:base-excision repair"/>
    <property type="evidence" value="ECO:0007669"/>
    <property type="project" value="TreeGrafter"/>
</dbReference>
<keyword evidence="7" id="KW-0862">Zinc</keyword>
<dbReference type="EMBL" id="AYSA01000611">
    <property type="protein sequence ID" value="ESZ90549.1"/>
    <property type="molecule type" value="Genomic_DNA"/>
</dbReference>
<keyword evidence="8 11" id="KW-0460">Magnesium</keyword>
<dbReference type="InterPro" id="IPR020848">
    <property type="entry name" value="AP_endonuclease_F1_CS"/>
</dbReference>
<feature type="active site" evidence="10">
    <location>
        <position position="165"/>
    </location>
</feature>
<evidence type="ECO:0000256" key="12">
    <source>
        <dbReference type="PIRSR" id="PIRSR604808-3"/>
    </source>
</evidence>
<feature type="compositionally biased region" description="Polar residues" evidence="14">
    <location>
        <begin position="504"/>
        <end position="524"/>
    </location>
</feature>
<evidence type="ECO:0000259" key="15">
    <source>
        <dbReference type="PROSITE" id="PS51999"/>
    </source>
</evidence>
<dbReference type="PROSITE" id="PS51999">
    <property type="entry name" value="ZF_GRF"/>
    <property type="match status" value="1"/>
</dbReference>
<dbReference type="GO" id="GO:0016829">
    <property type="term" value="F:lyase activity"/>
    <property type="evidence" value="ECO:0007669"/>
    <property type="project" value="UniProtKB-KW"/>
</dbReference>
<comment type="cofactor">
    <cofactor evidence="11">
        <name>Mg(2+)</name>
        <dbReference type="ChEBI" id="CHEBI:18420"/>
    </cofactor>
    <cofactor evidence="11">
        <name>Mn(2+)</name>
        <dbReference type="ChEBI" id="CHEBI:29035"/>
    </cofactor>
    <text evidence="11">Probably binds two magnesium or manganese ions per subunit.</text>
</comment>
<dbReference type="FunFam" id="3.60.10.10:FF:000079">
    <property type="entry name" value="DNA-(apurinic or apyrimidinic site) lyase"/>
    <property type="match status" value="1"/>
</dbReference>
<dbReference type="GO" id="GO:0008081">
    <property type="term" value="F:phosphoric diester hydrolase activity"/>
    <property type="evidence" value="ECO:0007669"/>
    <property type="project" value="TreeGrafter"/>
</dbReference>
<dbReference type="GO" id="GO:0003677">
    <property type="term" value="F:DNA binding"/>
    <property type="evidence" value="ECO:0007669"/>
    <property type="project" value="InterPro"/>
</dbReference>
<feature type="domain" description="GRF-type" evidence="15">
    <location>
        <begin position="585"/>
        <end position="637"/>
    </location>
</feature>
<name>W9C6M2_SCLBF</name>
<feature type="binding site" evidence="11">
    <location>
        <position position="52"/>
    </location>
    <ligand>
        <name>Mg(2+)</name>
        <dbReference type="ChEBI" id="CHEBI:18420"/>
        <label>1</label>
    </ligand>
</feature>
<keyword evidence="4 11" id="KW-0479">Metal-binding</keyword>
<dbReference type="Pfam" id="PF06839">
    <property type="entry name" value="Zn_ribbon_GRF"/>
    <property type="match status" value="1"/>
</dbReference>
<dbReference type="OrthoDB" id="391817at2759"/>
<feature type="site" description="Important for catalytic activity" evidence="12">
    <location>
        <position position="296"/>
    </location>
</feature>
<dbReference type="GO" id="GO:0008270">
    <property type="term" value="F:zinc ion binding"/>
    <property type="evidence" value="ECO:0007669"/>
    <property type="project" value="UniProtKB-KW"/>
</dbReference>
<keyword evidence="9" id="KW-0539">Nucleus</keyword>
<gene>
    <name evidence="16" type="ORF">SBOR_9072</name>
</gene>
<dbReference type="GO" id="GO:0008311">
    <property type="term" value="F:double-stranded DNA 3'-5' DNA exonuclease activity"/>
    <property type="evidence" value="ECO:0007669"/>
    <property type="project" value="TreeGrafter"/>
</dbReference>
<feature type="site" description="Transition state stabilizer" evidence="12">
    <location>
        <position position="206"/>
    </location>
</feature>
<dbReference type="InterPro" id="IPR036691">
    <property type="entry name" value="Endo/exonu/phosph_ase_sf"/>
</dbReference>